<feature type="domain" description="AAA" evidence="1">
    <location>
        <begin position="2"/>
        <end position="132"/>
    </location>
</feature>
<sequence length="379" mass="43197">MIQVVIGPRQVGKTTALLQIIEKWGGPTVYVTADGPAPPGPDWIEQAWRSAEFKLKAQGAQGHVLLVLDEIQKVSGWDESIKYFWDTARYTTNPIRLVLCGSSSLQIQNGLTESLAGRFERVQMTHWSFTEMQQCFGWDFDTYLFYGGYPGAAPLVQDFERWADYIQQSLVETAIGKDILLLHRVEKPSLLRQLYALSCDYAGQIVSYQKLTGQLQDAGNTTTLAHYQKLLEAAFLIQGLPKWHGTKLRTRASSPKWQPRNTALVTSQFGLSLDHWRQDPKRWGRLVEVGVGAHIVNQAEEQGMKVYYWRERDKEVDFVLSRKDSVAAIEVKSSLFENPHSGLQLFRKRWPTAKTWRIGPGGIELKDFMQSDLEFLFLN</sequence>
<evidence type="ECO:0000259" key="1">
    <source>
        <dbReference type="Pfam" id="PF13173"/>
    </source>
</evidence>
<reference evidence="3" key="1">
    <citation type="journal article" date="2013" name="Syst. Appl. Microbiol.">
        <title>New insights into the archaeal diversity of a hypersaline microbial mat obtained by a metagenomic approach.</title>
        <authorList>
            <person name="Lopez-Lopez A."/>
            <person name="Richter M."/>
            <person name="Pena A."/>
            <person name="Tamames J."/>
            <person name="Rossello-Mora R."/>
        </authorList>
    </citation>
    <scope>NUCLEOTIDE SEQUENCE</scope>
</reference>
<proteinExistence type="predicted"/>
<dbReference type="EMBL" id="JX684087">
    <property type="protein sequence ID" value="AGF93306.1"/>
    <property type="molecule type" value="Genomic_DNA"/>
</dbReference>
<dbReference type="AlphaFoldDB" id="M1P1N6"/>
<organism evidence="3">
    <name type="scientific">uncultured organism</name>
    <dbReference type="NCBI Taxonomy" id="155900"/>
    <lineage>
        <taxon>unclassified sequences</taxon>
        <taxon>environmental samples</taxon>
    </lineage>
</organism>
<dbReference type="Pfam" id="PF13173">
    <property type="entry name" value="AAA_14"/>
    <property type="match status" value="1"/>
</dbReference>
<dbReference type="SUPFAM" id="SSF52540">
    <property type="entry name" value="P-loop containing nucleoside triphosphate hydrolases"/>
    <property type="match status" value="1"/>
</dbReference>
<dbReference type="InterPro" id="IPR027417">
    <property type="entry name" value="P-loop_NTPase"/>
</dbReference>
<feature type="domain" description="DUF4143" evidence="2">
    <location>
        <begin position="177"/>
        <end position="334"/>
    </location>
</feature>
<gene>
    <name evidence="3" type="ORF">FLSS-21_0031</name>
</gene>
<dbReference type="PANTHER" id="PTHR43566:SF1">
    <property type="entry name" value="AAA+ ATPASE DOMAIN-CONTAINING PROTEIN"/>
    <property type="match status" value="1"/>
</dbReference>
<dbReference type="Pfam" id="PF13635">
    <property type="entry name" value="DUF4143"/>
    <property type="match status" value="1"/>
</dbReference>
<dbReference type="InterPro" id="IPR025420">
    <property type="entry name" value="DUF4143"/>
</dbReference>
<evidence type="ECO:0000259" key="2">
    <source>
        <dbReference type="Pfam" id="PF13635"/>
    </source>
</evidence>
<dbReference type="PANTHER" id="PTHR43566">
    <property type="entry name" value="CONSERVED PROTEIN"/>
    <property type="match status" value="1"/>
</dbReference>
<name>M1P1N6_9ZZZZ</name>
<dbReference type="InterPro" id="IPR041682">
    <property type="entry name" value="AAA_14"/>
</dbReference>
<evidence type="ECO:0000313" key="3">
    <source>
        <dbReference type="EMBL" id="AGF93306.1"/>
    </source>
</evidence>
<accession>M1P1N6</accession>
<protein>
    <submittedName>
        <fullName evidence="3">ATPase</fullName>
    </submittedName>
</protein>